<name>A0A564W2Q9_BIFLI</name>
<dbReference type="RefSeq" id="WP_144098717.1">
    <property type="nucleotide sequence ID" value="NZ_CABHND010000002.1"/>
</dbReference>
<evidence type="ECO:0000313" key="3">
    <source>
        <dbReference type="Proteomes" id="UP000345266"/>
    </source>
</evidence>
<dbReference type="AlphaFoldDB" id="A0A564W2Q9"/>
<proteinExistence type="predicted"/>
<keyword evidence="1" id="KW-0472">Membrane</keyword>
<dbReference type="Proteomes" id="UP000345266">
    <property type="component" value="Unassembled WGS sequence"/>
</dbReference>
<evidence type="ECO:0000313" key="2">
    <source>
        <dbReference type="EMBL" id="VUX38677.1"/>
    </source>
</evidence>
<dbReference type="EMBL" id="CABHNT010000063">
    <property type="protein sequence ID" value="VUX38677.1"/>
    <property type="molecule type" value="Genomic_DNA"/>
</dbReference>
<protein>
    <submittedName>
        <fullName evidence="2">Uncharacterized protein</fullName>
    </submittedName>
</protein>
<gene>
    <name evidence="2" type="ORF">BLJG463_02411</name>
</gene>
<feature type="transmembrane region" description="Helical" evidence="1">
    <location>
        <begin position="6"/>
        <end position="26"/>
    </location>
</feature>
<feature type="transmembrane region" description="Helical" evidence="1">
    <location>
        <begin position="38"/>
        <end position="57"/>
    </location>
</feature>
<reference evidence="2 3" key="1">
    <citation type="submission" date="2019-07" db="EMBL/GenBank/DDBJ databases">
        <authorList>
            <person name="Hibberd C M."/>
            <person name="Gehrig L. J."/>
            <person name="Chang H.-W."/>
            <person name="Venkatesh S."/>
        </authorList>
    </citation>
    <scope>NUCLEOTIDE SEQUENCE [LARGE SCALE GENOMIC DNA]</scope>
    <source>
        <strain evidence="2">Bifidobacterium_longum_subsp_infantis_JG_Bg463</strain>
    </source>
</reference>
<evidence type="ECO:0000256" key="1">
    <source>
        <dbReference type="SAM" id="Phobius"/>
    </source>
</evidence>
<organism evidence="2 3">
    <name type="scientific">Bifidobacterium longum subsp. infantis</name>
    <dbReference type="NCBI Taxonomy" id="1682"/>
    <lineage>
        <taxon>Bacteria</taxon>
        <taxon>Bacillati</taxon>
        <taxon>Actinomycetota</taxon>
        <taxon>Actinomycetes</taxon>
        <taxon>Bifidobacteriales</taxon>
        <taxon>Bifidobacteriaceae</taxon>
        <taxon>Bifidobacterium</taxon>
    </lineage>
</organism>
<keyword evidence="1" id="KW-0812">Transmembrane</keyword>
<keyword evidence="1" id="KW-1133">Transmembrane helix</keyword>
<accession>A0A564W2Q9</accession>
<sequence>MTVAHPVTLAMLIWMGIALLAFLLMSVWTDDPQHRSTYLRWTVAYLTALIVFIAIFYSEGTLWPFSSSS</sequence>